<dbReference type="PANTHER" id="PTHR24321">
    <property type="entry name" value="DEHYDROGENASES, SHORT CHAIN"/>
    <property type="match status" value="1"/>
</dbReference>
<sequence length="259" mass="27536">MQGKVIAITGGAQGIGLETAKLLVSRGAKISIGDLDEAALKQAEQELRSSCESGQVRVQILNVADSRSVKDWIDATVQWAGKLDGAANVAGINGPEAGEQIRDTSDEHWSAVVNVNLSGMFYCVRSELNNIKDGGSIVCTTSVQGLVGSPMTAAYSTTKHGIVGLVKSAARENGDRNVRVNAIAPYVQTDLASQVLWLIDYRGAIDTQMVAEEDRKNISTPIKRLGKPEECAHLIAFLLSDEASFITGSTYPIDGGWAC</sequence>
<dbReference type="InterPro" id="IPR020904">
    <property type="entry name" value="Sc_DH/Rdtase_CS"/>
</dbReference>
<reference evidence="4 5" key="1">
    <citation type="submission" date="2024-04" db="EMBL/GenBank/DDBJ databases">
        <title>Phyllosticta paracitricarpa is synonymous to the EU quarantine fungus P. citricarpa based on phylogenomic analyses.</title>
        <authorList>
            <consortium name="Lawrence Berkeley National Laboratory"/>
            <person name="Van Ingen-Buijs V.A."/>
            <person name="Van Westerhoven A.C."/>
            <person name="Haridas S."/>
            <person name="Skiadas P."/>
            <person name="Martin F."/>
            <person name="Groenewald J.Z."/>
            <person name="Crous P.W."/>
            <person name="Seidl M.F."/>
        </authorList>
    </citation>
    <scope>NUCLEOTIDE SEQUENCE [LARGE SCALE GENOMIC DNA]</scope>
    <source>
        <strain evidence="4 5">CBS 123371</strain>
    </source>
</reference>
<dbReference type="Gene3D" id="3.40.50.720">
    <property type="entry name" value="NAD(P)-binding Rossmann-like Domain"/>
    <property type="match status" value="1"/>
</dbReference>
<protein>
    <submittedName>
        <fullName evidence="4">Uncharacterized protein</fullName>
    </submittedName>
</protein>
<dbReference type="InterPro" id="IPR002347">
    <property type="entry name" value="SDR_fam"/>
</dbReference>
<dbReference type="PANTHER" id="PTHR24321:SF8">
    <property type="entry name" value="ESTRADIOL 17-BETA-DEHYDROGENASE 8-RELATED"/>
    <property type="match status" value="1"/>
</dbReference>
<name>A0ABR1KF38_9PEZI</name>
<evidence type="ECO:0000256" key="3">
    <source>
        <dbReference type="ARBA" id="ARBA00023002"/>
    </source>
</evidence>
<keyword evidence="5" id="KW-1185">Reference proteome</keyword>
<evidence type="ECO:0000313" key="4">
    <source>
        <dbReference type="EMBL" id="KAK7513664.1"/>
    </source>
</evidence>
<dbReference type="Proteomes" id="UP001363622">
    <property type="component" value="Unassembled WGS sequence"/>
</dbReference>
<dbReference type="PRINTS" id="PR00080">
    <property type="entry name" value="SDRFAMILY"/>
</dbReference>
<comment type="caution">
    <text evidence="4">The sequence shown here is derived from an EMBL/GenBank/DDBJ whole genome shotgun (WGS) entry which is preliminary data.</text>
</comment>
<accession>A0ABR1KF38</accession>
<dbReference type="Pfam" id="PF13561">
    <property type="entry name" value="adh_short_C2"/>
    <property type="match status" value="1"/>
</dbReference>
<dbReference type="InterPro" id="IPR036291">
    <property type="entry name" value="NAD(P)-bd_dom_sf"/>
</dbReference>
<dbReference type="SUPFAM" id="SSF51735">
    <property type="entry name" value="NAD(P)-binding Rossmann-fold domains"/>
    <property type="match status" value="1"/>
</dbReference>
<evidence type="ECO:0000313" key="5">
    <source>
        <dbReference type="Proteomes" id="UP001363622"/>
    </source>
</evidence>
<evidence type="ECO:0000256" key="2">
    <source>
        <dbReference type="ARBA" id="ARBA00022857"/>
    </source>
</evidence>
<gene>
    <name evidence="4" type="ORF">IWZ03DRAFT_315606</name>
</gene>
<dbReference type="PROSITE" id="PS00061">
    <property type="entry name" value="ADH_SHORT"/>
    <property type="match status" value="1"/>
</dbReference>
<evidence type="ECO:0000256" key="1">
    <source>
        <dbReference type="ARBA" id="ARBA00006484"/>
    </source>
</evidence>
<keyword evidence="3" id="KW-0560">Oxidoreductase</keyword>
<organism evidence="4 5">
    <name type="scientific">Phyllosticta citriasiana</name>
    <dbReference type="NCBI Taxonomy" id="595635"/>
    <lineage>
        <taxon>Eukaryota</taxon>
        <taxon>Fungi</taxon>
        <taxon>Dikarya</taxon>
        <taxon>Ascomycota</taxon>
        <taxon>Pezizomycotina</taxon>
        <taxon>Dothideomycetes</taxon>
        <taxon>Dothideomycetes incertae sedis</taxon>
        <taxon>Botryosphaeriales</taxon>
        <taxon>Phyllostictaceae</taxon>
        <taxon>Phyllosticta</taxon>
    </lineage>
</organism>
<dbReference type="EMBL" id="JBBPHU010000009">
    <property type="protein sequence ID" value="KAK7513664.1"/>
    <property type="molecule type" value="Genomic_DNA"/>
</dbReference>
<dbReference type="PRINTS" id="PR00081">
    <property type="entry name" value="GDHRDH"/>
</dbReference>
<comment type="similarity">
    <text evidence="1">Belongs to the short-chain dehydrogenases/reductases (SDR) family.</text>
</comment>
<keyword evidence="2" id="KW-0521">NADP</keyword>
<proteinExistence type="inferred from homology"/>